<keyword evidence="2" id="KW-1185">Reference proteome</keyword>
<dbReference type="AlphaFoldDB" id="A0A4Q0M7X1"/>
<evidence type="ECO:0000313" key="2">
    <source>
        <dbReference type="Proteomes" id="UP000289708"/>
    </source>
</evidence>
<dbReference type="Proteomes" id="UP000289708">
    <property type="component" value="Unassembled WGS sequence"/>
</dbReference>
<sequence length="89" mass="10272">MSYDIDDEAVFAESRLHAAEIAVADQIDIIRRVKEMSADTAQHEEVLMTLQKELSDWMLFRNMFRIKSEMLKDSMKDVPKLGEQPTPDA</sequence>
<name>A0A4Q0M7X1_9HYPH</name>
<dbReference type="EMBL" id="RYFI01000022">
    <property type="protein sequence ID" value="RXF69218.1"/>
    <property type="molecule type" value="Genomic_DNA"/>
</dbReference>
<evidence type="ECO:0000313" key="1">
    <source>
        <dbReference type="EMBL" id="RXF69218.1"/>
    </source>
</evidence>
<reference evidence="1 2" key="1">
    <citation type="submission" date="2018-12" db="EMBL/GenBank/DDBJ databases">
        <title>bacterium Hansschlegelia zhihuaiae S113.</title>
        <authorList>
            <person name="He J."/>
        </authorList>
    </citation>
    <scope>NUCLEOTIDE SEQUENCE [LARGE SCALE GENOMIC DNA]</scope>
    <source>
        <strain evidence="1 2">S 113</strain>
    </source>
</reference>
<protein>
    <submittedName>
        <fullName evidence="1">Uncharacterized protein</fullName>
    </submittedName>
</protein>
<proteinExistence type="predicted"/>
<dbReference type="RefSeq" id="WP_128778984.1">
    <property type="nucleotide sequence ID" value="NZ_RYFI01000022.1"/>
</dbReference>
<organism evidence="1 2">
    <name type="scientific">Hansschlegelia zhihuaiae</name>
    <dbReference type="NCBI Taxonomy" id="405005"/>
    <lineage>
        <taxon>Bacteria</taxon>
        <taxon>Pseudomonadati</taxon>
        <taxon>Pseudomonadota</taxon>
        <taxon>Alphaproteobacteria</taxon>
        <taxon>Hyphomicrobiales</taxon>
        <taxon>Methylopilaceae</taxon>
        <taxon>Hansschlegelia</taxon>
    </lineage>
</organism>
<accession>A0A4Q0M7X1</accession>
<gene>
    <name evidence="1" type="ORF">EK403_18705</name>
</gene>
<comment type="caution">
    <text evidence="1">The sequence shown here is derived from an EMBL/GenBank/DDBJ whole genome shotgun (WGS) entry which is preliminary data.</text>
</comment>